<dbReference type="InterPro" id="IPR043047">
    <property type="entry name" value="Hri1_N_sf"/>
</dbReference>
<dbReference type="OrthoDB" id="4045395at2759"/>
<evidence type="ECO:0000256" key="1">
    <source>
        <dbReference type="SAM" id="MobiDB-lite"/>
    </source>
</evidence>
<dbReference type="InterPro" id="IPR031818">
    <property type="entry name" value="Hri1"/>
</dbReference>
<dbReference type="EMBL" id="MNAD01000447">
    <property type="protein sequence ID" value="OJT12843.1"/>
    <property type="molecule type" value="Genomic_DNA"/>
</dbReference>
<feature type="compositionally biased region" description="Polar residues" evidence="1">
    <location>
        <begin position="68"/>
        <end position="82"/>
    </location>
</feature>
<feature type="region of interest" description="Disordered" evidence="1">
    <location>
        <begin position="68"/>
        <end position="99"/>
    </location>
</feature>
<proteinExistence type="predicted"/>
<organism evidence="2 3">
    <name type="scientific">Trametes pubescens</name>
    <name type="common">White-rot fungus</name>
    <dbReference type="NCBI Taxonomy" id="154538"/>
    <lineage>
        <taxon>Eukaryota</taxon>
        <taxon>Fungi</taxon>
        <taxon>Dikarya</taxon>
        <taxon>Basidiomycota</taxon>
        <taxon>Agaricomycotina</taxon>
        <taxon>Agaricomycetes</taxon>
        <taxon>Polyporales</taxon>
        <taxon>Polyporaceae</taxon>
        <taxon>Trametes</taxon>
    </lineage>
</organism>
<dbReference type="OMA" id="EAWRAVP"/>
<comment type="caution">
    <text evidence="2">The sequence shown here is derived from an EMBL/GenBank/DDBJ whole genome shotgun (WGS) entry which is preliminary data.</text>
</comment>
<evidence type="ECO:0000313" key="2">
    <source>
        <dbReference type="EMBL" id="OJT12843.1"/>
    </source>
</evidence>
<evidence type="ECO:0000313" key="3">
    <source>
        <dbReference type="Proteomes" id="UP000184267"/>
    </source>
</evidence>
<dbReference type="CDD" id="cd11693">
    <property type="entry name" value="HRI1_C_like"/>
    <property type="match status" value="1"/>
</dbReference>
<reference evidence="2 3" key="1">
    <citation type="submission" date="2016-10" db="EMBL/GenBank/DDBJ databases">
        <title>Genome sequence of the basidiomycete white-rot fungus Trametes pubescens.</title>
        <authorList>
            <person name="Makela M.R."/>
            <person name="Granchi Z."/>
            <person name="Peng M."/>
            <person name="De Vries R.P."/>
            <person name="Grigoriev I."/>
            <person name="Riley R."/>
            <person name="Hilden K."/>
        </authorList>
    </citation>
    <scope>NUCLEOTIDE SEQUENCE [LARGE SCALE GENOMIC DNA]</scope>
    <source>
        <strain evidence="2 3">FBCC735</strain>
    </source>
</reference>
<accession>A0A1M2VZ51</accession>
<keyword evidence="3" id="KW-1185">Reference proteome</keyword>
<dbReference type="AlphaFoldDB" id="A0A1M2VZ51"/>
<dbReference type="Gene3D" id="2.40.128.320">
    <property type="entry name" value="Protein HRI1, N-terminal domain"/>
    <property type="match status" value="1"/>
</dbReference>
<dbReference type="Proteomes" id="UP000184267">
    <property type="component" value="Unassembled WGS sequence"/>
</dbReference>
<name>A0A1M2VZ51_TRAPU</name>
<gene>
    <name evidence="2" type="ORF">TRAPUB_10678</name>
</gene>
<evidence type="ECO:0008006" key="4">
    <source>
        <dbReference type="Google" id="ProtNLM"/>
    </source>
</evidence>
<sequence>MSISERLYMQWLPEDASEPTSTIVLTTPRRRFVDLRFFKPTSASTQPSTSSPTFTALEWGTAGYSAGTSTHGTWTHEISSSPAHPDDETDEGTMEPHTSLPDVEIERGSMAHLDTGEVREYEEAWRAVPVLPDASGRRVAVLLEMRREDGKRGAVVRVGQYCQGIVRDGGDISVQRWLWTAGAWAKAGQVGGFDIPCDATWADVQEGDTVERSGAVWDVKEVAVL</sequence>
<dbReference type="STRING" id="154538.A0A1M2VZ51"/>
<dbReference type="Pfam" id="PF16815">
    <property type="entry name" value="HRI1"/>
    <property type="match status" value="1"/>
</dbReference>
<protein>
    <recommendedName>
        <fullName evidence="4">Protein HRI1</fullName>
    </recommendedName>
</protein>